<proteinExistence type="predicted"/>
<evidence type="ECO:0000256" key="1">
    <source>
        <dbReference type="SAM" id="MobiDB-lite"/>
    </source>
</evidence>
<dbReference type="EMBL" id="OZ034817">
    <property type="protein sequence ID" value="CAL1379845.1"/>
    <property type="molecule type" value="Genomic_DNA"/>
</dbReference>
<accession>A0AAV2E1X2</accession>
<evidence type="ECO:0000313" key="2">
    <source>
        <dbReference type="EMBL" id="CAL1379845.1"/>
    </source>
</evidence>
<evidence type="ECO:0000313" key="3">
    <source>
        <dbReference type="Proteomes" id="UP001497516"/>
    </source>
</evidence>
<protein>
    <submittedName>
        <fullName evidence="2">Uncharacterized protein</fullName>
    </submittedName>
</protein>
<keyword evidence="3" id="KW-1185">Reference proteome</keyword>
<gene>
    <name evidence="2" type="ORF">LTRI10_LOCUS21338</name>
</gene>
<reference evidence="2 3" key="1">
    <citation type="submission" date="2024-04" db="EMBL/GenBank/DDBJ databases">
        <authorList>
            <person name="Fracassetti M."/>
        </authorList>
    </citation>
    <scope>NUCLEOTIDE SEQUENCE [LARGE SCALE GENOMIC DNA]</scope>
</reference>
<dbReference type="Proteomes" id="UP001497516">
    <property type="component" value="Chromosome 4"/>
</dbReference>
<feature type="region of interest" description="Disordered" evidence="1">
    <location>
        <begin position="27"/>
        <end position="49"/>
    </location>
</feature>
<dbReference type="AlphaFoldDB" id="A0AAV2E1X2"/>
<feature type="compositionally biased region" description="Acidic residues" evidence="1">
    <location>
        <begin position="29"/>
        <end position="46"/>
    </location>
</feature>
<organism evidence="2 3">
    <name type="scientific">Linum trigynum</name>
    <dbReference type="NCBI Taxonomy" id="586398"/>
    <lineage>
        <taxon>Eukaryota</taxon>
        <taxon>Viridiplantae</taxon>
        <taxon>Streptophyta</taxon>
        <taxon>Embryophyta</taxon>
        <taxon>Tracheophyta</taxon>
        <taxon>Spermatophyta</taxon>
        <taxon>Magnoliopsida</taxon>
        <taxon>eudicotyledons</taxon>
        <taxon>Gunneridae</taxon>
        <taxon>Pentapetalae</taxon>
        <taxon>rosids</taxon>
        <taxon>fabids</taxon>
        <taxon>Malpighiales</taxon>
        <taxon>Linaceae</taxon>
        <taxon>Linum</taxon>
    </lineage>
</organism>
<sequence length="92" mass="10704">MQYGWDFFDRSLIEKLTEVKNRNAKFIDDGYDDTTESPEEEEEEEMGSGYDIFSTDEESEALEFELILETASTKSEPAGRGSFLERRLMVRD</sequence>
<name>A0AAV2E1X2_9ROSI</name>